<evidence type="ECO:0000313" key="1">
    <source>
        <dbReference type="EMBL" id="CAG8800772.1"/>
    </source>
</evidence>
<sequence length="65" mass="7715">PANRARKDQEYESLESEIDILRKRHDRVSNHRDQLKITLEDLESQLADLKRINRNLDGRSKEVDS</sequence>
<protein>
    <submittedName>
        <fullName evidence="1">3568_t:CDS:1</fullName>
    </submittedName>
</protein>
<feature type="non-terminal residue" evidence="1">
    <location>
        <position position="1"/>
    </location>
</feature>
<organism evidence="1 2">
    <name type="scientific">Cetraspora pellucida</name>
    <dbReference type="NCBI Taxonomy" id="1433469"/>
    <lineage>
        <taxon>Eukaryota</taxon>
        <taxon>Fungi</taxon>
        <taxon>Fungi incertae sedis</taxon>
        <taxon>Mucoromycota</taxon>
        <taxon>Glomeromycotina</taxon>
        <taxon>Glomeromycetes</taxon>
        <taxon>Diversisporales</taxon>
        <taxon>Gigasporaceae</taxon>
        <taxon>Cetraspora</taxon>
    </lineage>
</organism>
<name>A0ACA9RNR7_9GLOM</name>
<keyword evidence="2" id="KW-1185">Reference proteome</keyword>
<dbReference type="EMBL" id="CAJVPW010079857">
    <property type="protein sequence ID" value="CAG8800772.1"/>
    <property type="molecule type" value="Genomic_DNA"/>
</dbReference>
<dbReference type="Proteomes" id="UP000789366">
    <property type="component" value="Unassembled WGS sequence"/>
</dbReference>
<accession>A0ACA9RNR7</accession>
<gene>
    <name evidence="1" type="ORF">SPELUC_LOCUS18049</name>
</gene>
<feature type="non-terminal residue" evidence="1">
    <location>
        <position position="65"/>
    </location>
</feature>
<reference evidence="1" key="1">
    <citation type="submission" date="2021-06" db="EMBL/GenBank/DDBJ databases">
        <authorList>
            <person name="Kallberg Y."/>
            <person name="Tangrot J."/>
            <person name="Rosling A."/>
        </authorList>
    </citation>
    <scope>NUCLEOTIDE SEQUENCE</scope>
    <source>
        <strain evidence="1">28 12/20/2015</strain>
    </source>
</reference>
<evidence type="ECO:0000313" key="2">
    <source>
        <dbReference type="Proteomes" id="UP000789366"/>
    </source>
</evidence>
<proteinExistence type="predicted"/>
<comment type="caution">
    <text evidence="1">The sequence shown here is derived from an EMBL/GenBank/DDBJ whole genome shotgun (WGS) entry which is preliminary data.</text>
</comment>